<sequence length="521" mass="58499">MEPASWSSPRPPVSLYSTPLSPPTYETAYAASWIDVTLATPAVVAAGCVWEVREDVTFSEHKYVTVRVGSREAAPCKRLTRYAQAELLMALSRETWFDRVVGSRLGTPEALESVVCAFYRMLNLDRYRRPVRPGRAGNYWWSPELAHERKKVNAMRRRYQRARDESMRFVWRQEYSAALARFRRSIREARDAYERECRSACSRGNVFSKTFREAFGRTRRPRLLPPLERPDGTFTTTPHLESAALLLRSQIAVDEAREDLPEHAAVRSLAEEPYGPDNDDVPFTEAEAPSIACGTRVCCGSFGSEARPETCTIHLLRTFSRDRSVVFISNSGEIEAHPSLGSPQGSPLSPMLWNITIHDFLDLPLPTGVTLQAYADDTVIVVPAQNKEALAELGSRVLGQVIGWAAAARVVVSREKTFCLLFSNGHRGMEKNRPPIRVTSGDRSLAYKDAIRVLGVVFDGRLSFFKHADHLREKAEVTVGKIAALAQMQGGRLRPEQKTSLYCSVFLPGVMYASPVWWDRT</sequence>
<name>A0ACB7T698_HYAAI</name>
<evidence type="ECO:0000313" key="1">
    <source>
        <dbReference type="EMBL" id="KAH6942598.1"/>
    </source>
</evidence>
<protein>
    <submittedName>
        <fullName evidence="1">Uncharacterized protein</fullName>
    </submittedName>
</protein>
<accession>A0ACB7T698</accession>
<reference evidence="1" key="1">
    <citation type="submission" date="2020-05" db="EMBL/GenBank/DDBJ databases">
        <title>Large-scale comparative analyses of tick genomes elucidate their genetic diversity and vector capacities.</title>
        <authorList>
            <person name="Jia N."/>
            <person name="Wang J."/>
            <person name="Shi W."/>
            <person name="Du L."/>
            <person name="Sun Y."/>
            <person name="Zhan W."/>
            <person name="Jiang J."/>
            <person name="Wang Q."/>
            <person name="Zhang B."/>
            <person name="Ji P."/>
            <person name="Sakyi L.B."/>
            <person name="Cui X."/>
            <person name="Yuan T."/>
            <person name="Jiang B."/>
            <person name="Yang W."/>
            <person name="Lam T.T.-Y."/>
            <person name="Chang Q."/>
            <person name="Ding S."/>
            <person name="Wang X."/>
            <person name="Zhu J."/>
            <person name="Ruan X."/>
            <person name="Zhao L."/>
            <person name="Wei J."/>
            <person name="Que T."/>
            <person name="Du C."/>
            <person name="Cheng J."/>
            <person name="Dai P."/>
            <person name="Han X."/>
            <person name="Huang E."/>
            <person name="Gao Y."/>
            <person name="Liu J."/>
            <person name="Shao H."/>
            <person name="Ye R."/>
            <person name="Li L."/>
            <person name="Wei W."/>
            <person name="Wang X."/>
            <person name="Wang C."/>
            <person name="Yang T."/>
            <person name="Huo Q."/>
            <person name="Li W."/>
            <person name="Guo W."/>
            <person name="Chen H."/>
            <person name="Zhou L."/>
            <person name="Ni X."/>
            <person name="Tian J."/>
            <person name="Zhou Y."/>
            <person name="Sheng Y."/>
            <person name="Liu T."/>
            <person name="Pan Y."/>
            <person name="Xia L."/>
            <person name="Li J."/>
            <person name="Zhao F."/>
            <person name="Cao W."/>
        </authorList>
    </citation>
    <scope>NUCLEOTIDE SEQUENCE</scope>
    <source>
        <strain evidence="1">Hyas-2018</strain>
    </source>
</reference>
<comment type="caution">
    <text evidence="1">The sequence shown here is derived from an EMBL/GenBank/DDBJ whole genome shotgun (WGS) entry which is preliminary data.</text>
</comment>
<gene>
    <name evidence="1" type="ORF">HPB50_008255</name>
</gene>
<dbReference type="Proteomes" id="UP000821845">
    <property type="component" value="Chromosome 10"/>
</dbReference>
<organism evidence="1 2">
    <name type="scientific">Hyalomma asiaticum</name>
    <name type="common">Tick</name>
    <dbReference type="NCBI Taxonomy" id="266040"/>
    <lineage>
        <taxon>Eukaryota</taxon>
        <taxon>Metazoa</taxon>
        <taxon>Ecdysozoa</taxon>
        <taxon>Arthropoda</taxon>
        <taxon>Chelicerata</taxon>
        <taxon>Arachnida</taxon>
        <taxon>Acari</taxon>
        <taxon>Parasitiformes</taxon>
        <taxon>Ixodida</taxon>
        <taxon>Ixodoidea</taxon>
        <taxon>Ixodidae</taxon>
        <taxon>Hyalomminae</taxon>
        <taxon>Hyalomma</taxon>
    </lineage>
</organism>
<evidence type="ECO:0000313" key="2">
    <source>
        <dbReference type="Proteomes" id="UP000821845"/>
    </source>
</evidence>
<keyword evidence="2" id="KW-1185">Reference proteome</keyword>
<dbReference type="EMBL" id="CM023490">
    <property type="protein sequence ID" value="KAH6942598.1"/>
    <property type="molecule type" value="Genomic_DNA"/>
</dbReference>
<proteinExistence type="predicted"/>